<dbReference type="SMART" id="SM00421">
    <property type="entry name" value="HTH_LUXR"/>
    <property type="match status" value="1"/>
</dbReference>
<evidence type="ECO:0000313" key="5">
    <source>
        <dbReference type="Proteomes" id="UP000184440"/>
    </source>
</evidence>
<dbReference type="STRING" id="134849.SAMN05443668_106165"/>
<keyword evidence="5" id="KW-1185">Reference proteome</keyword>
<dbReference type="InterPro" id="IPR011990">
    <property type="entry name" value="TPR-like_helical_dom_sf"/>
</dbReference>
<dbReference type="InterPro" id="IPR016032">
    <property type="entry name" value="Sig_transdc_resp-reg_C-effctor"/>
</dbReference>
<evidence type="ECO:0000313" key="4">
    <source>
        <dbReference type="EMBL" id="SHN38942.1"/>
    </source>
</evidence>
<dbReference type="Gene3D" id="1.25.40.10">
    <property type="entry name" value="Tetratricopeptide repeat domain"/>
    <property type="match status" value="1"/>
</dbReference>
<dbReference type="InterPro" id="IPR041664">
    <property type="entry name" value="AAA_16"/>
</dbReference>
<proteinExistence type="predicted"/>
<dbReference type="PROSITE" id="PS00622">
    <property type="entry name" value="HTH_LUXR_1"/>
    <property type="match status" value="1"/>
</dbReference>
<evidence type="ECO:0000256" key="1">
    <source>
        <dbReference type="ARBA" id="ARBA00022741"/>
    </source>
</evidence>
<dbReference type="PANTHER" id="PTHR16305:SF35">
    <property type="entry name" value="TRANSCRIPTIONAL ACTIVATOR DOMAIN"/>
    <property type="match status" value="1"/>
</dbReference>
<dbReference type="Gene3D" id="1.10.10.10">
    <property type="entry name" value="Winged helix-like DNA-binding domain superfamily/Winged helix DNA-binding domain"/>
    <property type="match status" value="1"/>
</dbReference>
<dbReference type="PANTHER" id="PTHR16305">
    <property type="entry name" value="TESTICULAR SOLUBLE ADENYLYL CYCLASE"/>
    <property type="match status" value="1"/>
</dbReference>
<dbReference type="GO" id="GO:0004016">
    <property type="term" value="F:adenylate cyclase activity"/>
    <property type="evidence" value="ECO:0007669"/>
    <property type="project" value="TreeGrafter"/>
</dbReference>
<dbReference type="PROSITE" id="PS50043">
    <property type="entry name" value="HTH_LUXR_2"/>
    <property type="match status" value="1"/>
</dbReference>
<dbReference type="InterPro" id="IPR000792">
    <property type="entry name" value="Tscrpt_reg_LuxR_C"/>
</dbReference>
<dbReference type="RefSeq" id="WP_178379945.1">
    <property type="nucleotide sequence ID" value="NZ_FRCS01000006.1"/>
</dbReference>
<dbReference type="SMART" id="SM00382">
    <property type="entry name" value="AAA"/>
    <property type="match status" value="1"/>
</dbReference>
<dbReference type="Proteomes" id="UP000184440">
    <property type="component" value="Unassembled WGS sequence"/>
</dbReference>
<dbReference type="AlphaFoldDB" id="A0A1M7R2H9"/>
<keyword evidence="1" id="KW-0547">Nucleotide-binding</keyword>
<dbReference type="GO" id="GO:0003677">
    <property type="term" value="F:DNA binding"/>
    <property type="evidence" value="ECO:0007669"/>
    <property type="project" value="InterPro"/>
</dbReference>
<organism evidence="4 5">
    <name type="scientific">Cryptosporangium aurantiacum</name>
    <dbReference type="NCBI Taxonomy" id="134849"/>
    <lineage>
        <taxon>Bacteria</taxon>
        <taxon>Bacillati</taxon>
        <taxon>Actinomycetota</taxon>
        <taxon>Actinomycetes</taxon>
        <taxon>Cryptosporangiales</taxon>
        <taxon>Cryptosporangiaceae</taxon>
        <taxon>Cryptosporangium</taxon>
    </lineage>
</organism>
<reference evidence="4 5" key="1">
    <citation type="submission" date="2016-11" db="EMBL/GenBank/DDBJ databases">
        <authorList>
            <person name="Jaros S."/>
            <person name="Januszkiewicz K."/>
            <person name="Wedrychowicz H."/>
        </authorList>
    </citation>
    <scope>NUCLEOTIDE SEQUENCE [LARGE SCALE GENOMIC DNA]</scope>
    <source>
        <strain evidence="4 5">DSM 46144</strain>
    </source>
</reference>
<evidence type="ECO:0000259" key="3">
    <source>
        <dbReference type="PROSITE" id="PS50043"/>
    </source>
</evidence>
<dbReference type="InterPro" id="IPR036388">
    <property type="entry name" value="WH-like_DNA-bd_sf"/>
</dbReference>
<name>A0A1M7R2H9_9ACTN</name>
<protein>
    <submittedName>
        <fullName evidence="4">Regulatory protein, luxR family</fullName>
    </submittedName>
</protein>
<dbReference type="Pfam" id="PF13191">
    <property type="entry name" value="AAA_16"/>
    <property type="match status" value="1"/>
</dbReference>
<dbReference type="PRINTS" id="PR00038">
    <property type="entry name" value="HTHLUXR"/>
</dbReference>
<dbReference type="SUPFAM" id="SSF48452">
    <property type="entry name" value="TPR-like"/>
    <property type="match status" value="1"/>
</dbReference>
<sequence>MPATLPTASSRGALVGRARERECLEEALNALPTSGTALLLRGDSGVGKTTLLDYVARKASERFRVHRVSGVETEATLPFAALGELVIPLSDHLRALPEAQRESLEGALALGSRPASVNPYAVCVGALNLLSSAGQQTHRVVLVDDLHWVDPDSEQVFRFLARRVAAERIMFVAASREPLRTAPGIATMEVGGLPENDCLRILEARGLALAPAVFDTLMEMSRGNPLILLETASRLTLAQRCGESALPISPDLGGQAEQGWAGRLRALPASTQQALAVVAAAGDVTLDVLERALKHAGLCLRDLIPAEEARLVLAGNRGYEFVHPILRGVALNGVPVSVRRDAYRGLAEESTGGRRAWYLAAGVVTPDETIARELAEAATEARQRGSYLAAAQAWHRSAELTPHPDLSTTRVLQGATDAFRGGACDDAARWCEAAQQTSEDPRRRADLALLRGRALTWLGRVGQAHRLLTAAADEVAATDTGRAHLLLSEAALPAAMHLDLAGAIRAARRCQEFPPSDAAAAVNGPLFLSLTLALTNDIPEAKSEMRRALAMLADADPLETVMELGLLGQVCNFLEFYDDAARLLHTVLDGARRTTNPAAFAYASGARAELSWWLGQWPAAYADALESAAKARALRQPGTAAFALLALARIDAARGDRAACARHAAEAVEAADFTEIRSMPIMRDAALGLDCLSQGACEEAVAHLDQAFLAFTRLGLGNPNLSPFAADLVEAHVRAGNPLAAKEVLAWLEDAGKRTGLMWPSAAGARCRAVLAEDPEEAAAGFEAALIEHEQHPAVFERARTLLCQGEALRRARRKSRARAPLLAAHRIFTMLGAAPWTQRCLTELAATGHQVPGEAPRAEGLERLSPQELQVARMVADGLNNVEVGAALFISTKTVEIHLTHIYRKLGLRSRTGLARLVTAAGL</sequence>
<dbReference type="InterPro" id="IPR027417">
    <property type="entry name" value="P-loop_NTPase"/>
</dbReference>
<feature type="domain" description="HTH luxR-type" evidence="3">
    <location>
        <begin position="858"/>
        <end position="923"/>
    </location>
</feature>
<dbReference type="Gene3D" id="3.40.50.300">
    <property type="entry name" value="P-loop containing nucleotide triphosphate hydrolases"/>
    <property type="match status" value="1"/>
</dbReference>
<gene>
    <name evidence="4" type="ORF">SAMN05443668_106165</name>
</gene>
<dbReference type="SUPFAM" id="SSF46894">
    <property type="entry name" value="C-terminal effector domain of the bipartite response regulators"/>
    <property type="match status" value="1"/>
</dbReference>
<keyword evidence="2" id="KW-0067">ATP-binding</keyword>
<accession>A0A1M7R2H9</accession>
<dbReference type="CDD" id="cd06170">
    <property type="entry name" value="LuxR_C_like"/>
    <property type="match status" value="1"/>
</dbReference>
<dbReference type="GO" id="GO:0005737">
    <property type="term" value="C:cytoplasm"/>
    <property type="evidence" value="ECO:0007669"/>
    <property type="project" value="TreeGrafter"/>
</dbReference>
<dbReference type="InterPro" id="IPR003593">
    <property type="entry name" value="AAA+_ATPase"/>
</dbReference>
<dbReference type="SUPFAM" id="SSF52540">
    <property type="entry name" value="P-loop containing nucleoside triphosphate hydrolases"/>
    <property type="match status" value="1"/>
</dbReference>
<dbReference type="GO" id="GO:0005524">
    <property type="term" value="F:ATP binding"/>
    <property type="evidence" value="ECO:0007669"/>
    <property type="project" value="UniProtKB-KW"/>
</dbReference>
<dbReference type="GO" id="GO:0006355">
    <property type="term" value="P:regulation of DNA-templated transcription"/>
    <property type="evidence" value="ECO:0007669"/>
    <property type="project" value="InterPro"/>
</dbReference>
<dbReference type="EMBL" id="FRCS01000006">
    <property type="protein sequence ID" value="SHN38942.1"/>
    <property type="molecule type" value="Genomic_DNA"/>
</dbReference>
<dbReference type="Pfam" id="PF00196">
    <property type="entry name" value="GerE"/>
    <property type="match status" value="1"/>
</dbReference>
<evidence type="ECO:0000256" key="2">
    <source>
        <dbReference type="ARBA" id="ARBA00022840"/>
    </source>
</evidence>